<gene>
    <name evidence="7" type="ORF">FRX94_03860</name>
</gene>
<keyword evidence="1 5" id="KW-1003">Cell membrane</keyword>
<protein>
    <recommendedName>
        <fullName evidence="5">UPF0182 protein FRX94_03860</fullName>
    </recommendedName>
</protein>
<feature type="region of interest" description="Disordered" evidence="6">
    <location>
        <begin position="907"/>
        <end position="956"/>
    </location>
</feature>
<keyword evidence="3 5" id="KW-1133">Transmembrane helix</keyword>
<feature type="transmembrane region" description="Helical" evidence="5">
    <location>
        <begin position="172"/>
        <end position="191"/>
    </location>
</feature>
<dbReference type="EMBL" id="VOHM01000006">
    <property type="protein sequence ID" value="TWT26748.1"/>
    <property type="molecule type" value="Genomic_DNA"/>
</dbReference>
<dbReference type="AlphaFoldDB" id="A0A5C5UL60"/>
<feature type="compositionally biased region" description="Basic and acidic residues" evidence="6">
    <location>
        <begin position="918"/>
        <end position="940"/>
    </location>
</feature>
<feature type="transmembrane region" description="Helical" evidence="5">
    <location>
        <begin position="15"/>
        <end position="37"/>
    </location>
</feature>
<dbReference type="PANTHER" id="PTHR39344">
    <property type="entry name" value="UPF0182 PROTEIN SLL1060"/>
    <property type="match status" value="1"/>
</dbReference>
<evidence type="ECO:0000256" key="1">
    <source>
        <dbReference type="ARBA" id="ARBA00022475"/>
    </source>
</evidence>
<dbReference type="Pfam" id="PF03699">
    <property type="entry name" value="UPF0182"/>
    <property type="match status" value="1"/>
</dbReference>
<keyword evidence="8" id="KW-1185">Reference proteome</keyword>
<sequence>MATGLTPPVKRPPRVISFLIATVFLLVFIVPWLVGYYTDWLWFGEVQFRGVFTTVLVTRMLLFLAFGAVAAAISWFAGYLVIRNRPEHLFGLDPEHPIVAFRASAEAGLRKALLFLPLTIGVLAGLVGQSNWRTVQMFLHGGDFGQQDPQFHMDYGFYAFTLPFLRLLTNSFSALLVVAFFIALIGHYVFGSIRVGNQALGQRGHVSNAARIQLTVTAGLWMLVKLASYWLDRFDLLNVRNDIFTGAGFTAIHAVLPAKIILMVIALVVALAFFSAVVLKDLRIPALATGLMVLSALVLGNGWPLMVEEFSVKPNRASKEAEFISRNIQATRFAYGITNDKVNYVKNWGANKDAKEERDQVANDAATLSNIRLLDPEILSATFTQQQQLKNFYGFPKTLTVDRYTVDGELRDYVVAARELDPQSLSENQKNWINRHTVYTHGNGIVAAPANQVDEVARDVGSTRGGYPVYTVSDLQAQSDKERAEKLGIKVDQPRVYYGPVISNVGPLEDYAIVGAAGSAPVEYDTDGSNFTYDGSGGVDISGMFNRIAFALRYQEINMVLSDRIGDDSKILYQRDPRARVEKVAPWLETDNTTYPAVIDGRIKWIVDGYTTLDSLPYASRTNLNQAIVDAQTVNGQLQNPVVNEEVGYIRNSVKAVVDAYDGTVELYEFDTEDPVLKAWRGVFPDTVKPKSEITDDLMEHLRYPEDMFKVQREMISRYHVDDAGVFFTNDAFWSVPGDPNSKEKTDDERTPNQPPYYVVAADPETGKPSFQLITPFRGLKREFLAAHMSASSDPDTYGRLTVRVLPTETQTQGPKQAQDTMMSSDQIARDRSLWQDTNDIKNGNLLTLPVGDGQILYVEPIYSQRKGQTSAFPKLLRVLVSYDGKVGYAPTIAEALSQVGIDPKEASDLAESEVEAGETKDPESGDTAADDKQQDKSKDSSTTSQDQASRVEAINKALQKVEQARNGSFEEFGKALDELDKAIKDYQDHQ</sequence>
<evidence type="ECO:0000256" key="4">
    <source>
        <dbReference type="ARBA" id="ARBA00023136"/>
    </source>
</evidence>
<evidence type="ECO:0000256" key="5">
    <source>
        <dbReference type="HAMAP-Rule" id="MF_01600"/>
    </source>
</evidence>
<evidence type="ECO:0000313" key="7">
    <source>
        <dbReference type="EMBL" id="TWT26748.1"/>
    </source>
</evidence>
<accession>A0A5C5UL60</accession>
<reference evidence="7 8" key="1">
    <citation type="submission" date="2019-08" db="EMBL/GenBank/DDBJ databases">
        <authorList>
            <person name="Lei W."/>
        </authorList>
    </citation>
    <scope>NUCLEOTIDE SEQUENCE [LARGE SCALE GENOMIC DNA]</scope>
    <source>
        <strain evidence="7 8">CCUG 58627</strain>
    </source>
</reference>
<name>A0A5C5UL60_9CORY</name>
<evidence type="ECO:0000256" key="6">
    <source>
        <dbReference type="SAM" id="MobiDB-lite"/>
    </source>
</evidence>
<comment type="caution">
    <text evidence="7">The sequence shown here is derived from an EMBL/GenBank/DDBJ whole genome shotgun (WGS) entry which is preliminary data.</text>
</comment>
<organism evidence="7 8">
    <name type="scientific">Corynebacterium canis</name>
    <dbReference type="NCBI Taxonomy" id="679663"/>
    <lineage>
        <taxon>Bacteria</taxon>
        <taxon>Bacillati</taxon>
        <taxon>Actinomycetota</taxon>
        <taxon>Actinomycetes</taxon>
        <taxon>Mycobacteriales</taxon>
        <taxon>Corynebacteriaceae</taxon>
        <taxon>Corynebacterium</taxon>
    </lineage>
</organism>
<dbReference type="GO" id="GO:0005886">
    <property type="term" value="C:plasma membrane"/>
    <property type="evidence" value="ECO:0007669"/>
    <property type="project" value="UniProtKB-SubCell"/>
</dbReference>
<feature type="transmembrane region" description="Helical" evidence="5">
    <location>
        <begin position="112"/>
        <end position="132"/>
    </location>
</feature>
<dbReference type="InterPro" id="IPR005372">
    <property type="entry name" value="UPF0182"/>
</dbReference>
<feature type="transmembrane region" description="Helical" evidence="5">
    <location>
        <begin position="212"/>
        <end position="231"/>
    </location>
</feature>
<feature type="transmembrane region" description="Helical" evidence="5">
    <location>
        <begin position="57"/>
        <end position="82"/>
    </location>
</feature>
<comment type="subcellular location">
    <subcellularLocation>
        <location evidence="5">Cell membrane</location>
        <topology evidence="5">Multi-pass membrane protein</topology>
    </subcellularLocation>
</comment>
<proteinExistence type="inferred from homology"/>
<dbReference type="OrthoDB" id="9763654at2"/>
<feature type="transmembrane region" description="Helical" evidence="5">
    <location>
        <begin position="286"/>
        <end position="306"/>
    </location>
</feature>
<comment type="similarity">
    <text evidence="5">Belongs to the UPF0182 family.</text>
</comment>
<dbReference type="Proteomes" id="UP000320791">
    <property type="component" value="Unassembled WGS sequence"/>
</dbReference>
<dbReference type="HAMAP" id="MF_01600">
    <property type="entry name" value="UPF0182"/>
    <property type="match status" value="1"/>
</dbReference>
<keyword evidence="2 5" id="KW-0812">Transmembrane</keyword>
<dbReference type="PANTHER" id="PTHR39344:SF1">
    <property type="entry name" value="UPF0182 PROTEIN SLL1060"/>
    <property type="match status" value="1"/>
</dbReference>
<dbReference type="GO" id="GO:0005576">
    <property type="term" value="C:extracellular region"/>
    <property type="evidence" value="ECO:0007669"/>
    <property type="project" value="TreeGrafter"/>
</dbReference>
<evidence type="ECO:0000256" key="2">
    <source>
        <dbReference type="ARBA" id="ARBA00022692"/>
    </source>
</evidence>
<dbReference type="RefSeq" id="WP_146323813.1">
    <property type="nucleotide sequence ID" value="NZ_BAABLR010000005.1"/>
</dbReference>
<keyword evidence="4 5" id="KW-0472">Membrane</keyword>
<evidence type="ECO:0000256" key="3">
    <source>
        <dbReference type="ARBA" id="ARBA00022989"/>
    </source>
</evidence>
<evidence type="ECO:0000313" key="8">
    <source>
        <dbReference type="Proteomes" id="UP000320791"/>
    </source>
</evidence>
<dbReference type="NCBIfam" id="NF000825">
    <property type="entry name" value="PRK00068.1"/>
    <property type="match status" value="1"/>
</dbReference>
<feature type="transmembrane region" description="Helical" evidence="5">
    <location>
        <begin position="251"/>
        <end position="279"/>
    </location>
</feature>